<feature type="transmembrane region" description="Helical" evidence="1">
    <location>
        <begin position="70"/>
        <end position="89"/>
    </location>
</feature>
<dbReference type="InterPro" id="IPR043738">
    <property type="entry name" value="DUF5683"/>
</dbReference>
<dbReference type="OrthoDB" id="1681403at2"/>
<dbReference type="Proteomes" id="UP000234950">
    <property type="component" value="Unassembled WGS sequence"/>
</dbReference>
<sequence length="177" mass="20488">MRSSRPYKSPNAAMFWSVVMPGFGQIYNRDYFIGMVLLGLEFLINLNSHLNLVLFTTFQGDLLRAHDSVNYSWGLFYPSIYGFAIWQAYNSAKANNNKLEGKSVEKRTFFSGFFIGLVIGMDFGLFWHDGSLLKTIPLLDYPVFNGVLFGLVFGFLGNLAENKWYRRWTRKTRIMEE</sequence>
<organism evidence="3 4">
    <name type="scientific">Neobacillus cucumis</name>
    <dbReference type="NCBI Taxonomy" id="1740721"/>
    <lineage>
        <taxon>Bacteria</taxon>
        <taxon>Bacillati</taxon>
        <taxon>Bacillota</taxon>
        <taxon>Bacilli</taxon>
        <taxon>Bacillales</taxon>
        <taxon>Bacillaceae</taxon>
        <taxon>Neobacillus</taxon>
    </lineage>
</organism>
<accession>A0A2N5H7K8</accession>
<evidence type="ECO:0000256" key="1">
    <source>
        <dbReference type="SAM" id="Phobius"/>
    </source>
</evidence>
<keyword evidence="1" id="KW-1133">Transmembrane helix</keyword>
<protein>
    <recommendedName>
        <fullName evidence="2">DUF5683 domain-containing protein</fullName>
    </recommendedName>
</protein>
<feature type="transmembrane region" description="Helical" evidence="1">
    <location>
        <begin position="109"/>
        <end position="127"/>
    </location>
</feature>
<evidence type="ECO:0000259" key="2">
    <source>
        <dbReference type="Pfam" id="PF18935"/>
    </source>
</evidence>
<keyword evidence="4" id="KW-1185">Reference proteome</keyword>
<dbReference type="EMBL" id="PGVE01000094">
    <property type="protein sequence ID" value="PLS01505.1"/>
    <property type="molecule type" value="Genomic_DNA"/>
</dbReference>
<feature type="transmembrane region" description="Helical" evidence="1">
    <location>
        <begin position="139"/>
        <end position="160"/>
    </location>
</feature>
<dbReference type="RefSeq" id="WP_101651507.1">
    <property type="nucleotide sequence ID" value="NZ_PGVE01000094.1"/>
</dbReference>
<evidence type="ECO:0000313" key="4">
    <source>
        <dbReference type="Proteomes" id="UP000234950"/>
    </source>
</evidence>
<proteinExistence type="predicted"/>
<dbReference type="Pfam" id="PF18935">
    <property type="entry name" value="DUF5683"/>
    <property type="match status" value="1"/>
</dbReference>
<evidence type="ECO:0000313" key="3">
    <source>
        <dbReference type="EMBL" id="PLS01505.1"/>
    </source>
</evidence>
<reference evidence="3 4" key="1">
    <citation type="submission" date="2017-11" db="EMBL/GenBank/DDBJ databases">
        <title>Comparitive Functional Genomics of Dry Heat Resistant strains isolated from the Viking Spacecraft.</title>
        <authorList>
            <person name="Seuylemezian A."/>
            <person name="Cooper K."/>
            <person name="Vaishampayan P."/>
        </authorList>
    </citation>
    <scope>NUCLEOTIDE SEQUENCE [LARGE SCALE GENOMIC DNA]</scope>
    <source>
        <strain evidence="3 4">V32-6</strain>
    </source>
</reference>
<comment type="caution">
    <text evidence="3">The sequence shown here is derived from an EMBL/GenBank/DDBJ whole genome shotgun (WGS) entry which is preliminary data.</text>
</comment>
<keyword evidence="1" id="KW-0812">Transmembrane</keyword>
<name>A0A2N5H7K8_9BACI</name>
<keyword evidence="1" id="KW-0472">Membrane</keyword>
<dbReference type="AlphaFoldDB" id="A0A2N5H7K8"/>
<feature type="domain" description="DUF5683" evidence="2">
    <location>
        <begin position="8"/>
        <end position="43"/>
    </location>
</feature>
<gene>
    <name evidence="3" type="ORF">CVD27_24930</name>
</gene>
<feature type="transmembrane region" description="Helical" evidence="1">
    <location>
        <begin position="31"/>
        <end position="50"/>
    </location>
</feature>